<protein>
    <recommendedName>
        <fullName evidence="5">Integral membrane protein</fullName>
    </recommendedName>
</protein>
<feature type="transmembrane region" description="Helical" evidence="1">
    <location>
        <begin position="36"/>
        <end position="55"/>
    </location>
</feature>
<dbReference type="Proteomes" id="UP001183246">
    <property type="component" value="Unassembled WGS sequence"/>
</dbReference>
<dbReference type="EMBL" id="JAVREL010000020">
    <property type="protein sequence ID" value="MDT0346436.1"/>
    <property type="molecule type" value="Genomic_DNA"/>
</dbReference>
<dbReference type="RefSeq" id="WP_311707560.1">
    <property type="nucleotide sequence ID" value="NZ_JAVREL010000020.1"/>
</dbReference>
<comment type="caution">
    <text evidence="3">The sequence shown here is derived from an EMBL/GenBank/DDBJ whole genome shotgun (WGS) entry which is preliminary data.</text>
</comment>
<feature type="transmembrane region" description="Helical" evidence="1">
    <location>
        <begin position="62"/>
        <end position="82"/>
    </location>
</feature>
<feature type="transmembrane region" description="Helical" evidence="1">
    <location>
        <begin position="141"/>
        <end position="159"/>
    </location>
</feature>
<accession>A0ABU2MXR7</accession>
<evidence type="ECO:0000256" key="1">
    <source>
        <dbReference type="SAM" id="Phobius"/>
    </source>
</evidence>
<reference evidence="4" key="1">
    <citation type="submission" date="2023-07" db="EMBL/GenBank/DDBJ databases">
        <title>30 novel species of actinomycetes from the DSMZ collection.</title>
        <authorList>
            <person name="Nouioui I."/>
        </authorList>
    </citation>
    <scope>NUCLEOTIDE SEQUENCE [LARGE SCALE GENOMIC DNA]</scope>
    <source>
        <strain evidence="4">DSM 44938</strain>
    </source>
</reference>
<evidence type="ECO:0000313" key="3">
    <source>
        <dbReference type="EMBL" id="MDT0346436.1"/>
    </source>
</evidence>
<organism evidence="3 4">
    <name type="scientific">Streptomyces litchfieldiae</name>
    <dbReference type="NCBI Taxonomy" id="3075543"/>
    <lineage>
        <taxon>Bacteria</taxon>
        <taxon>Bacillati</taxon>
        <taxon>Actinomycetota</taxon>
        <taxon>Actinomycetes</taxon>
        <taxon>Kitasatosporales</taxon>
        <taxon>Streptomycetaceae</taxon>
        <taxon>Streptomyces</taxon>
    </lineage>
</organism>
<feature type="signal peptide" evidence="2">
    <location>
        <begin position="1"/>
        <end position="26"/>
    </location>
</feature>
<feature type="chain" id="PRO_5047100934" description="Integral membrane protein" evidence="2">
    <location>
        <begin position="27"/>
        <end position="226"/>
    </location>
</feature>
<proteinExistence type="predicted"/>
<gene>
    <name evidence="3" type="ORF">RM590_28205</name>
</gene>
<sequence length="226" mass="23252">MRASPMVRAARALVFAALCVLLSALAHQTMSGHPVPLPTLAAAGTVTGLGAWAFARRERGPGAVIVGALVTQGLLHTAFTLAGPHGAPRMAMSAREWADLLLCGSPNNGSLSQGEAVELLNHAGLGHLGAAPSHGGGDPTGMLAAHVLVALLSAVWLWGGERAVFRLLRATTRRLLAPVRWLLSPRPLVAPAAWSTLSAVSDHAPRQLLLVRVVPSRGPPAAPAVA</sequence>
<keyword evidence="4" id="KW-1185">Reference proteome</keyword>
<keyword evidence="2" id="KW-0732">Signal</keyword>
<evidence type="ECO:0000256" key="2">
    <source>
        <dbReference type="SAM" id="SignalP"/>
    </source>
</evidence>
<name>A0ABU2MXR7_9ACTN</name>
<evidence type="ECO:0008006" key="5">
    <source>
        <dbReference type="Google" id="ProtNLM"/>
    </source>
</evidence>
<keyword evidence="1" id="KW-0472">Membrane</keyword>
<evidence type="ECO:0000313" key="4">
    <source>
        <dbReference type="Proteomes" id="UP001183246"/>
    </source>
</evidence>
<keyword evidence="1" id="KW-1133">Transmembrane helix</keyword>
<keyword evidence="1" id="KW-0812">Transmembrane</keyword>